<keyword evidence="4 7" id="KW-0406">Ion transport</keyword>
<evidence type="ECO:0000256" key="3">
    <source>
        <dbReference type="ARBA" id="ARBA00022781"/>
    </source>
</evidence>
<protein>
    <recommendedName>
        <fullName evidence="7">ATP synthase subunit delta</fullName>
    </recommendedName>
    <alternativeName>
        <fullName evidence="7">ATP synthase F(1) sector subunit delta</fullName>
    </alternativeName>
    <alternativeName>
        <fullName evidence="7">F-type ATPase subunit delta</fullName>
        <shortName evidence="7">F-ATPase subunit delta</shortName>
    </alternativeName>
</protein>
<dbReference type="HAMAP" id="MF_01416">
    <property type="entry name" value="ATP_synth_delta_bact"/>
    <property type="match status" value="1"/>
</dbReference>
<comment type="function">
    <text evidence="7">This protein is part of the stalk that links CF(0) to CF(1). It either transmits conformational changes from CF(0) to CF(1) or is implicated in proton conduction.</text>
</comment>
<evidence type="ECO:0000256" key="4">
    <source>
        <dbReference type="ARBA" id="ARBA00023065"/>
    </source>
</evidence>
<comment type="function">
    <text evidence="7">F(1)F(0) ATP synthase produces ATP from ADP in the presence of a proton or sodium gradient. F-type ATPases consist of two structural domains, F(1) containing the extramembraneous catalytic core and F(0) containing the membrane proton channel, linked together by a central stalk and a peripheral stalk. During catalysis, ATP synthesis in the catalytic domain of F(1) is coupled via a rotary mechanism of the central stalk subunits to proton translocation.</text>
</comment>
<dbReference type="NCBIfam" id="NF009967">
    <property type="entry name" value="PRK13430.1"/>
    <property type="match status" value="1"/>
</dbReference>
<dbReference type="PRINTS" id="PR00125">
    <property type="entry name" value="ATPASEDELTA"/>
</dbReference>
<dbReference type="RefSeq" id="WP_128219950.1">
    <property type="nucleotide sequence ID" value="NZ_CP034929.1"/>
</dbReference>
<evidence type="ECO:0000256" key="1">
    <source>
        <dbReference type="ARBA" id="ARBA00004370"/>
    </source>
</evidence>
<evidence type="ECO:0000313" key="9">
    <source>
        <dbReference type="Proteomes" id="UP001596098"/>
    </source>
</evidence>
<gene>
    <name evidence="7" type="primary">atpH</name>
    <name evidence="8" type="ORF">ACFPWU_08840</name>
</gene>
<comment type="similarity">
    <text evidence="7">Belongs to the ATPase delta chain family.</text>
</comment>
<comment type="subcellular location">
    <subcellularLocation>
        <location evidence="7">Cell membrane</location>
        <topology evidence="7">Peripheral membrane protein</topology>
    </subcellularLocation>
    <subcellularLocation>
        <location evidence="1">Membrane</location>
    </subcellularLocation>
</comment>
<keyword evidence="5 7" id="KW-0472">Membrane</keyword>
<dbReference type="Pfam" id="PF00213">
    <property type="entry name" value="OSCP"/>
    <property type="match status" value="1"/>
</dbReference>
<keyword evidence="6 7" id="KW-0066">ATP synthesis</keyword>
<keyword evidence="7" id="KW-0139">CF(1)</keyword>
<keyword evidence="3 7" id="KW-0375">Hydrogen ion transport</keyword>
<evidence type="ECO:0000256" key="5">
    <source>
        <dbReference type="ARBA" id="ARBA00023136"/>
    </source>
</evidence>
<dbReference type="Proteomes" id="UP001596098">
    <property type="component" value="Unassembled WGS sequence"/>
</dbReference>
<comment type="caution">
    <text evidence="8">The sequence shown here is derived from an EMBL/GenBank/DDBJ whole genome shotgun (WGS) entry which is preliminary data.</text>
</comment>
<keyword evidence="7" id="KW-1003">Cell membrane</keyword>
<name>A0ABW1QY50_9ACTN</name>
<organism evidence="8 9">
    <name type="scientific">Nocardioides yefusunii</name>
    <dbReference type="NCBI Taxonomy" id="2500546"/>
    <lineage>
        <taxon>Bacteria</taxon>
        <taxon>Bacillati</taxon>
        <taxon>Actinomycetota</taxon>
        <taxon>Actinomycetes</taxon>
        <taxon>Propionibacteriales</taxon>
        <taxon>Nocardioidaceae</taxon>
        <taxon>Nocardioides</taxon>
    </lineage>
</organism>
<keyword evidence="9" id="KW-1185">Reference proteome</keyword>
<dbReference type="NCBIfam" id="TIGR01145">
    <property type="entry name" value="ATP_synt_delta"/>
    <property type="match status" value="1"/>
</dbReference>
<sequence>MSSFRGASAEAFAALTSALDGALAQGADVAQVGSDLFSVAEVLRGAPALRRVVTDPSVDVAAKAGLVAQLFTGKVSPTVTPLVSSAVSHRWTAPRDLTLALEELAVVATVKSAGADSARLSEELFVLGTVLKDTPELRSALSDPARSVEDKRGLLSGLIAGKSLPATAKLADQALAGTHRTVEAAVEAYQQLAAQVHGRKVATVTVAAPLAEADRTRLTAALSRKYDVELELNVVIDPTVLGGVKVEIADEVIDGTVASSLDDARRKLAV</sequence>
<evidence type="ECO:0000256" key="6">
    <source>
        <dbReference type="ARBA" id="ARBA00023310"/>
    </source>
</evidence>
<reference evidence="9" key="1">
    <citation type="journal article" date="2019" name="Int. J. Syst. Evol. Microbiol.">
        <title>The Global Catalogue of Microorganisms (GCM) 10K type strain sequencing project: providing services to taxonomists for standard genome sequencing and annotation.</title>
        <authorList>
            <consortium name="The Broad Institute Genomics Platform"/>
            <consortium name="The Broad Institute Genome Sequencing Center for Infectious Disease"/>
            <person name="Wu L."/>
            <person name="Ma J."/>
        </authorList>
    </citation>
    <scope>NUCLEOTIDE SEQUENCE [LARGE SCALE GENOMIC DNA]</scope>
    <source>
        <strain evidence="9">DFY28</strain>
    </source>
</reference>
<evidence type="ECO:0000313" key="8">
    <source>
        <dbReference type="EMBL" id="MFC6153767.1"/>
    </source>
</evidence>
<dbReference type="InterPro" id="IPR000711">
    <property type="entry name" value="ATPase_OSCP/dsu"/>
</dbReference>
<evidence type="ECO:0000256" key="2">
    <source>
        <dbReference type="ARBA" id="ARBA00022448"/>
    </source>
</evidence>
<dbReference type="PANTHER" id="PTHR11910">
    <property type="entry name" value="ATP SYNTHASE DELTA CHAIN"/>
    <property type="match status" value="1"/>
</dbReference>
<dbReference type="EMBL" id="JBHSQI010000004">
    <property type="protein sequence ID" value="MFC6153767.1"/>
    <property type="molecule type" value="Genomic_DNA"/>
</dbReference>
<keyword evidence="2 7" id="KW-0813">Transport</keyword>
<evidence type="ECO:0000256" key="7">
    <source>
        <dbReference type="HAMAP-Rule" id="MF_01416"/>
    </source>
</evidence>
<proteinExistence type="inferred from homology"/>
<accession>A0ABW1QY50</accession>